<dbReference type="Proteomes" id="UP000256329">
    <property type="component" value="Unassembled WGS sequence"/>
</dbReference>
<gene>
    <name evidence="1" type="ORF">DXX99_07295</name>
</gene>
<organism evidence="1 2">
    <name type="scientific">Ammonifex thiophilus</name>
    <dbReference type="NCBI Taxonomy" id="444093"/>
    <lineage>
        <taxon>Bacteria</taxon>
        <taxon>Bacillati</taxon>
        <taxon>Bacillota</taxon>
        <taxon>Clostridia</taxon>
        <taxon>Thermoanaerobacterales</taxon>
        <taxon>Thermoanaerobacteraceae</taxon>
        <taxon>Ammonifex</taxon>
    </lineage>
</organism>
<comment type="caution">
    <text evidence="1">The sequence shown here is derived from an EMBL/GenBank/DDBJ whole genome shotgun (WGS) entry which is preliminary data.</text>
</comment>
<sequence>MAQKRRWTRILLLSLALAALVGVACWGGTRAAKVWNAWRSPVVGPQTLVTVERVYLCGERELVQEGPAPPEWQGLRAEALLQRFPAEEGWRHTLNLPVSVRLVQEVNELCPRCRSYRHLGIKDGYLAVFAGPLGCDRVCLYQDKRLPLSSLPPDLRAKLEKAMDFASQPPEVQAQLKQELEFPDEKRLKAALENLDELQE</sequence>
<dbReference type="RefSeq" id="WP_115792838.1">
    <property type="nucleotide sequence ID" value="NZ_QSLN01000009.1"/>
</dbReference>
<evidence type="ECO:0008006" key="3">
    <source>
        <dbReference type="Google" id="ProtNLM"/>
    </source>
</evidence>
<dbReference type="OrthoDB" id="2081260at2"/>
<reference evidence="1 2" key="1">
    <citation type="submission" date="2018-08" db="EMBL/GenBank/DDBJ databases">
        <title>Form III RuBisCO-mediated autotrophy in Thermodesulfobium bacteria.</title>
        <authorList>
            <person name="Toshchakov S.V."/>
            <person name="Kublanov I.V."/>
            <person name="Frolov E."/>
            <person name="Bonch-Osmolovskaya E.A."/>
            <person name="Tourova T.P."/>
            <person name="Chernych N.A."/>
            <person name="Lebedinsky A.V."/>
        </authorList>
    </citation>
    <scope>NUCLEOTIDE SEQUENCE [LARGE SCALE GENOMIC DNA]</scope>
    <source>
        <strain evidence="1 2">SR</strain>
    </source>
</reference>
<protein>
    <recommendedName>
        <fullName evidence="3">Bypass of forespore C C-terminal domain-containing protein</fullName>
    </recommendedName>
</protein>
<dbReference type="EMBL" id="QSLN01000009">
    <property type="protein sequence ID" value="RDV82548.1"/>
    <property type="molecule type" value="Genomic_DNA"/>
</dbReference>
<proteinExistence type="predicted"/>
<dbReference type="PROSITE" id="PS51257">
    <property type="entry name" value="PROKAR_LIPOPROTEIN"/>
    <property type="match status" value="1"/>
</dbReference>
<name>A0A3D8P2P4_9THEO</name>
<evidence type="ECO:0000313" key="1">
    <source>
        <dbReference type="EMBL" id="RDV82548.1"/>
    </source>
</evidence>
<dbReference type="AlphaFoldDB" id="A0A3D8P2P4"/>
<evidence type="ECO:0000313" key="2">
    <source>
        <dbReference type="Proteomes" id="UP000256329"/>
    </source>
</evidence>
<keyword evidence="2" id="KW-1185">Reference proteome</keyword>
<accession>A0A3D8P2P4</accession>